<protein>
    <recommendedName>
        <fullName evidence="4">Protein NnrT</fullName>
    </recommendedName>
</protein>
<feature type="transmembrane region" description="Helical" evidence="1">
    <location>
        <begin position="35"/>
        <end position="56"/>
    </location>
</feature>
<dbReference type="AlphaFoldDB" id="A0A1B1A7M7"/>
<dbReference type="GeneID" id="28251652"/>
<geneLocation type="plasmid" evidence="2 3">
    <name>unnamed1</name>
</geneLocation>
<keyword evidence="1" id="KW-0472">Membrane</keyword>
<accession>A0A1B1A7M7</accession>
<reference evidence="2 3" key="1">
    <citation type="journal article" date="2016" name="ISME J.">
        <title>Global occurrence and heterogeneity of the Roseobacter-clade species Ruegeria mobilis.</title>
        <authorList>
            <person name="Sonnenschein E."/>
            <person name="Gram L."/>
        </authorList>
    </citation>
    <scope>NUCLEOTIDE SEQUENCE [LARGE SCALE GENOMIC DNA]</scope>
    <source>
        <strain evidence="2 3">F1926</strain>
        <plasmid evidence="2 3">unnamed1</plasmid>
    </source>
</reference>
<dbReference type="OrthoDB" id="7876754at2"/>
<keyword evidence="1" id="KW-0812">Transmembrane</keyword>
<evidence type="ECO:0000313" key="2">
    <source>
        <dbReference type="EMBL" id="ANP42551.1"/>
    </source>
</evidence>
<sequence>MKRLYCALACVLVPFSARAERFERPIPQPQTDVAEFWFFIASLVLLAALVCVHLLVSRR</sequence>
<dbReference type="EMBL" id="CP015231">
    <property type="protein sequence ID" value="ANP42551.1"/>
    <property type="molecule type" value="Genomic_DNA"/>
</dbReference>
<name>A0A1B1A7M7_9RHOB</name>
<evidence type="ECO:0000313" key="3">
    <source>
        <dbReference type="Proteomes" id="UP000013243"/>
    </source>
</evidence>
<evidence type="ECO:0008006" key="4">
    <source>
        <dbReference type="Google" id="ProtNLM"/>
    </source>
</evidence>
<dbReference type="Proteomes" id="UP000013243">
    <property type="component" value="Plasmid unnamed1"/>
</dbReference>
<proteinExistence type="predicted"/>
<evidence type="ECO:0000256" key="1">
    <source>
        <dbReference type="SAM" id="Phobius"/>
    </source>
</evidence>
<dbReference type="RefSeq" id="WP_005673214.1">
    <property type="nucleotide sequence ID" value="NZ_CP015231.1"/>
</dbReference>
<keyword evidence="1" id="KW-1133">Transmembrane helix</keyword>
<gene>
    <name evidence="2" type="ORF">K529_017420</name>
</gene>
<keyword evidence="2" id="KW-0614">Plasmid</keyword>
<organism evidence="2 3">
    <name type="scientific">Tritonibacter mobilis F1926</name>
    <dbReference type="NCBI Taxonomy" id="1265309"/>
    <lineage>
        <taxon>Bacteria</taxon>
        <taxon>Pseudomonadati</taxon>
        <taxon>Pseudomonadota</taxon>
        <taxon>Alphaproteobacteria</taxon>
        <taxon>Rhodobacterales</taxon>
        <taxon>Paracoccaceae</taxon>
        <taxon>Tritonibacter</taxon>
    </lineage>
</organism>
<dbReference type="KEGG" id="rmb:K529_017420"/>